<reference evidence="22" key="1">
    <citation type="submission" date="2025-08" db="UniProtKB">
        <authorList>
            <consortium name="RefSeq"/>
        </authorList>
    </citation>
    <scope>IDENTIFICATION</scope>
    <source>
        <strain evidence="22">Airmid</strain>
    </source>
</reference>
<dbReference type="PANTHER" id="PTHR46712:SF1">
    <property type="entry name" value="PHOSPHATIDYLGLYCEROPHOSPHATASE AND PROTEIN-TYROSINE PHOSPHATASE 1"/>
    <property type="match status" value="1"/>
</dbReference>
<gene>
    <name evidence="22" type="primary">LOC113799732</name>
</gene>
<dbReference type="RefSeq" id="XP_027206223.1">
    <property type="nucleotide sequence ID" value="XM_027350422.1"/>
</dbReference>
<dbReference type="Gene3D" id="3.90.190.10">
    <property type="entry name" value="Protein tyrosine phosphatase superfamily"/>
    <property type="match status" value="1"/>
</dbReference>
<dbReference type="GO" id="GO:0016020">
    <property type="term" value="C:membrane"/>
    <property type="evidence" value="ECO:0007669"/>
    <property type="project" value="UniProtKB-SubCell"/>
</dbReference>
<dbReference type="Pfam" id="PF00782">
    <property type="entry name" value="DSPc"/>
    <property type="match status" value="1"/>
</dbReference>
<keyword evidence="5" id="KW-0904">Protein phosphatase</keyword>
<dbReference type="GO" id="GO:0005737">
    <property type="term" value="C:cytoplasm"/>
    <property type="evidence" value="ECO:0007669"/>
    <property type="project" value="UniProtKB-ARBA"/>
</dbReference>
<comment type="catalytic activity">
    <reaction evidence="13">
        <text>a 1-acyl-2-hexanoyl-sn-glycero-3-phospho-(1D-myo-inositol-5-phosphate) + H2O = a 1-acyl-2-hexanoyl-sn-glycero-3-phospho-(1D-myo-inositol) + phosphate</text>
        <dbReference type="Rhea" id="RHEA:42320"/>
        <dbReference type="ChEBI" id="CHEBI:15377"/>
        <dbReference type="ChEBI" id="CHEBI:43474"/>
        <dbReference type="ChEBI" id="CHEBI:78930"/>
        <dbReference type="ChEBI" id="CHEBI:78931"/>
    </reaction>
    <physiologicalReaction direction="left-to-right" evidence="13">
        <dbReference type="Rhea" id="RHEA:42321"/>
    </physiologicalReaction>
</comment>
<accession>A0A6P6YKZ2</accession>
<dbReference type="GO" id="GO:0008962">
    <property type="term" value="F:phosphatidylglycerophosphatase activity"/>
    <property type="evidence" value="ECO:0007669"/>
    <property type="project" value="UniProtKB-EC"/>
</dbReference>
<evidence type="ECO:0000256" key="4">
    <source>
        <dbReference type="ARBA" id="ARBA00022801"/>
    </source>
</evidence>
<evidence type="ECO:0000259" key="19">
    <source>
        <dbReference type="PROSITE" id="PS50054"/>
    </source>
</evidence>
<evidence type="ECO:0000256" key="9">
    <source>
        <dbReference type="ARBA" id="ARBA00023264"/>
    </source>
</evidence>
<evidence type="ECO:0000313" key="22">
    <source>
        <dbReference type="RefSeq" id="XP_027206223.1"/>
    </source>
</evidence>
<keyword evidence="9" id="KW-1208">Phospholipid metabolism</keyword>
<evidence type="ECO:0000256" key="12">
    <source>
        <dbReference type="ARBA" id="ARBA00050944"/>
    </source>
</evidence>
<comment type="subcellular location">
    <subcellularLocation>
        <location evidence="1">Membrane</location>
    </subcellularLocation>
</comment>
<dbReference type="EC" id="3.1.3.27" evidence="11"/>
<comment type="catalytic activity">
    <reaction evidence="14">
        <text>1,2-dibutyryl-sn-glycero-3-phospho-(1D-myo-inositol-5-phosphate) + H2O = 1,2-dibutyryl-sn-glycero-3-phospho-(1D-myo-inositol) + phosphate</text>
        <dbReference type="Rhea" id="RHEA:42584"/>
        <dbReference type="ChEBI" id="CHEBI:15377"/>
        <dbReference type="ChEBI" id="CHEBI:43474"/>
        <dbReference type="ChEBI" id="CHEBI:82605"/>
        <dbReference type="ChEBI" id="CHEBI:82606"/>
    </reaction>
    <physiologicalReaction direction="left-to-right" evidence="14">
        <dbReference type="Rhea" id="RHEA:42585"/>
    </physiologicalReaction>
</comment>
<keyword evidence="6" id="KW-0443">Lipid metabolism</keyword>
<keyword evidence="21" id="KW-1185">Reference proteome</keyword>
<keyword evidence="3" id="KW-0444">Lipid biosynthesis</keyword>
<dbReference type="InterPro" id="IPR000387">
    <property type="entry name" value="Tyr_Pase_dom"/>
</dbReference>
<proteinExistence type="predicted"/>
<dbReference type="FunFam" id="3.90.190.10:FF:000060">
    <property type="entry name" value="Phosphatidylglycerophosphatase and protein-tyrosine phosphatase 1"/>
    <property type="match status" value="1"/>
</dbReference>
<dbReference type="InterPro" id="IPR029021">
    <property type="entry name" value="Prot-tyrosine_phosphatase-like"/>
</dbReference>
<evidence type="ECO:0000256" key="8">
    <source>
        <dbReference type="ARBA" id="ARBA00023209"/>
    </source>
</evidence>
<evidence type="ECO:0000256" key="13">
    <source>
        <dbReference type="ARBA" id="ARBA00051818"/>
    </source>
</evidence>
<dbReference type="GO" id="GO:0004439">
    <property type="term" value="F:phosphatidylinositol-4,5-bisphosphate 5-phosphatase activity"/>
    <property type="evidence" value="ECO:0007669"/>
    <property type="project" value="TreeGrafter"/>
</dbReference>
<keyword evidence="7 18" id="KW-0472">Membrane</keyword>
<dbReference type="FunCoup" id="A0A6P6YKZ2">
    <property type="interactions" value="243"/>
</dbReference>
<keyword evidence="8" id="KW-0594">Phospholipid biosynthesis</keyword>
<evidence type="ECO:0000256" key="18">
    <source>
        <dbReference type="SAM" id="Phobius"/>
    </source>
</evidence>
<dbReference type="PANTHER" id="PTHR46712">
    <property type="entry name" value="PHOSPHATIDYLGLYCEROPHOSPHATASE AND PROTEIN-TYROSINE PHOSPHATASE 1"/>
    <property type="match status" value="1"/>
</dbReference>
<dbReference type="OrthoDB" id="273181at2759"/>
<dbReference type="GO" id="GO:0004721">
    <property type="term" value="F:phosphoprotein phosphatase activity"/>
    <property type="evidence" value="ECO:0007669"/>
    <property type="project" value="UniProtKB-KW"/>
</dbReference>
<dbReference type="InterPro" id="IPR016130">
    <property type="entry name" value="Tyr_Pase_AS"/>
</dbReference>
<evidence type="ECO:0000256" key="3">
    <source>
        <dbReference type="ARBA" id="ARBA00022516"/>
    </source>
</evidence>
<evidence type="ECO:0000256" key="2">
    <source>
        <dbReference type="ARBA" id="ARBA00005189"/>
    </source>
</evidence>
<dbReference type="PROSITE" id="PS50056">
    <property type="entry name" value="TYR_PHOSPHATASE_2"/>
    <property type="match status" value="1"/>
</dbReference>
<evidence type="ECO:0000259" key="20">
    <source>
        <dbReference type="PROSITE" id="PS50056"/>
    </source>
</evidence>
<dbReference type="InParanoid" id="A0A6P6YKZ2"/>
<evidence type="ECO:0000256" key="5">
    <source>
        <dbReference type="ARBA" id="ARBA00022912"/>
    </source>
</evidence>
<name>A0A6P6YKZ2_DERPT</name>
<evidence type="ECO:0000256" key="11">
    <source>
        <dbReference type="ARBA" id="ARBA00024224"/>
    </source>
</evidence>
<protein>
    <recommendedName>
        <fullName evidence="17">Phosphatidylglycerophosphatase and protein-tyrosine phosphatase 1</fullName>
        <ecNumber evidence="11">3.1.3.27</ecNumber>
    </recommendedName>
</protein>
<evidence type="ECO:0000256" key="1">
    <source>
        <dbReference type="ARBA" id="ARBA00004370"/>
    </source>
</evidence>
<comment type="catalytic activity">
    <reaction evidence="15">
        <text>1,2-di-(9Z-octadecenoyl)-sn-glycero-3-phospho-(1'-sn-glycerol-3'-phosphate) + H2O = 1,2-di-(9Z-octadecenoyl)-sn-glycero-3-phospho-(1'-sn-glycerol) + phosphate</text>
        <dbReference type="Rhea" id="RHEA:42304"/>
        <dbReference type="ChEBI" id="CHEBI:15377"/>
        <dbReference type="ChEBI" id="CHEBI:43474"/>
        <dbReference type="ChEBI" id="CHEBI:75163"/>
        <dbReference type="ChEBI" id="CHEBI:78907"/>
    </reaction>
    <physiologicalReaction direction="left-to-right" evidence="15">
        <dbReference type="Rhea" id="RHEA:42305"/>
    </physiologicalReaction>
</comment>
<dbReference type="KEGG" id="dpte:113799732"/>
<evidence type="ECO:0000256" key="14">
    <source>
        <dbReference type="ARBA" id="ARBA00052505"/>
    </source>
</evidence>
<organism evidence="21 22">
    <name type="scientific">Dermatophagoides pteronyssinus</name>
    <name type="common">European house dust mite</name>
    <dbReference type="NCBI Taxonomy" id="6956"/>
    <lineage>
        <taxon>Eukaryota</taxon>
        <taxon>Metazoa</taxon>
        <taxon>Ecdysozoa</taxon>
        <taxon>Arthropoda</taxon>
        <taxon>Chelicerata</taxon>
        <taxon>Arachnida</taxon>
        <taxon>Acari</taxon>
        <taxon>Acariformes</taxon>
        <taxon>Sarcoptiformes</taxon>
        <taxon>Astigmata</taxon>
        <taxon>Psoroptidia</taxon>
        <taxon>Analgoidea</taxon>
        <taxon>Pyroglyphidae</taxon>
        <taxon>Dermatophagoidinae</taxon>
        <taxon>Dermatophagoides</taxon>
    </lineage>
</organism>
<evidence type="ECO:0000256" key="6">
    <source>
        <dbReference type="ARBA" id="ARBA00023098"/>
    </source>
</evidence>
<comment type="catalytic activity">
    <reaction evidence="12">
        <text>a 1,2-diacyl-sn-glycero-3-phospho-(1'-sn-glycero-3'-phosphate) + H2O = a 1,2-diacyl-sn-glycero-3-phospho-(1'-sn-glycerol) + phosphate</text>
        <dbReference type="Rhea" id="RHEA:33751"/>
        <dbReference type="ChEBI" id="CHEBI:15377"/>
        <dbReference type="ChEBI" id="CHEBI:43474"/>
        <dbReference type="ChEBI" id="CHEBI:60110"/>
        <dbReference type="ChEBI" id="CHEBI:64716"/>
        <dbReference type="EC" id="3.1.3.27"/>
    </reaction>
    <physiologicalReaction direction="left-to-right" evidence="12">
        <dbReference type="Rhea" id="RHEA:33752"/>
    </physiologicalReaction>
</comment>
<dbReference type="GO" id="GO:0008654">
    <property type="term" value="P:phospholipid biosynthetic process"/>
    <property type="evidence" value="ECO:0007669"/>
    <property type="project" value="UniProtKB-KW"/>
</dbReference>
<dbReference type="InterPro" id="IPR044596">
    <property type="entry name" value="PTPMT1-like"/>
</dbReference>
<dbReference type="PROSITE" id="PS50054">
    <property type="entry name" value="TYR_PHOSPHATASE_DUAL"/>
    <property type="match status" value="1"/>
</dbReference>
<evidence type="ECO:0000256" key="10">
    <source>
        <dbReference type="ARBA" id="ARBA00024192"/>
    </source>
</evidence>
<comment type="pathway">
    <text evidence="2">Lipid metabolism.</text>
</comment>
<evidence type="ECO:0000313" key="21">
    <source>
        <dbReference type="Proteomes" id="UP000515146"/>
    </source>
</evidence>
<comment type="pathway">
    <text evidence="10">Phospholipid metabolism; phosphatidylglycerol biosynthesis; phosphatidylglycerol from CDP-diacylglycerol: step 2/2.</text>
</comment>
<dbReference type="SUPFAM" id="SSF52799">
    <property type="entry name" value="(Phosphotyrosine protein) phosphatases II"/>
    <property type="match status" value="1"/>
</dbReference>
<feature type="domain" description="Tyrosine specific protein phosphatases" evidence="20">
    <location>
        <begin position="105"/>
        <end position="188"/>
    </location>
</feature>
<dbReference type="InterPro" id="IPR000340">
    <property type="entry name" value="Dual-sp_phosphatase_cat-dom"/>
</dbReference>
<keyword evidence="18" id="KW-0812">Transmembrane</keyword>
<dbReference type="CDD" id="cd14524">
    <property type="entry name" value="PTPMT1"/>
    <property type="match status" value="1"/>
</dbReference>
<feature type="domain" description="Tyrosine-protein phosphatase" evidence="19">
    <location>
        <begin position="25"/>
        <end position="199"/>
    </location>
</feature>
<keyword evidence="4" id="KW-0378">Hydrolase</keyword>
<evidence type="ECO:0000256" key="15">
    <source>
        <dbReference type="ARBA" id="ARBA00052632"/>
    </source>
</evidence>
<evidence type="ECO:0000256" key="7">
    <source>
        <dbReference type="ARBA" id="ARBA00023136"/>
    </source>
</evidence>
<comment type="catalytic activity">
    <reaction evidence="16">
        <text>1,2-dioctanoyl-sn-glycero-3-phospho-(1D-myo-inositol-5-phosphate) + H2O = 1,2-dioctanoyl-sn-glycero-3-phospho-(1D-myo-inositol) + phosphate</text>
        <dbReference type="Rhea" id="RHEA:42308"/>
        <dbReference type="ChEBI" id="CHEBI:15377"/>
        <dbReference type="ChEBI" id="CHEBI:43474"/>
        <dbReference type="ChEBI" id="CHEBI:65221"/>
        <dbReference type="ChEBI" id="CHEBI:78911"/>
    </reaction>
    <physiologicalReaction direction="left-to-right" evidence="16">
        <dbReference type="Rhea" id="RHEA:42309"/>
    </physiologicalReaction>
</comment>
<dbReference type="InterPro" id="IPR020422">
    <property type="entry name" value="TYR_PHOSPHATASE_DUAL_dom"/>
</dbReference>
<dbReference type="PROSITE" id="PS00383">
    <property type="entry name" value="TYR_PHOSPHATASE_1"/>
    <property type="match status" value="1"/>
</dbReference>
<dbReference type="AlphaFoldDB" id="A0A6P6YKZ2"/>
<evidence type="ECO:0000256" key="16">
    <source>
        <dbReference type="ARBA" id="ARBA00052780"/>
    </source>
</evidence>
<dbReference type="InterPro" id="IPR042165">
    <property type="entry name" value="PTPMT1"/>
</dbReference>
<dbReference type="Proteomes" id="UP000515146">
    <property type="component" value="Unplaced"/>
</dbReference>
<dbReference type="SMART" id="SM00195">
    <property type="entry name" value="DSPc"/>
    <property type="match status" value="1"/>
</dbReference>
<sequence>MTEKLIFYGSLAYNVVMNKFNIRKWYDRIDQHVLLGALPLRGQFPKKLVLQENVRAVISMNQDFELNYVSLSTEEWHNLGVEFLQLPTKDFVEVPSLDNLHKGVHMMMRIVDQASRQSQPIPNNNNNNDTTTLLPKPSIYVHCKAGRTRSATLVACYLIMAYNLSPESAINFIRDKRPHIYLSSKHEEMIRLFQRSLNLVRSQQNETQKMNYSTTTTIETNENRKIQEPILLIMTIIIFIIFLIILFICINHIDNKYETNYRRFIEQSNRFYKMNESIVSKNCNEYPPLLRKQQMTQLQTDNYFFQ</sequence>
<keyword evidence="18" id="KW-1133">Transmembrane helix</keyword>
<feature type="transmembrane region" description="Helical" evidence="18">
    <location>
        <begin position="230"/>
        <end position="253"/>
    </location>
</feature>
<evidence type="ECO:0000256" key="17">
    <source>
        <dbReference type="ARBA" id="ARBA00069309"/>
    </source>
</evidence>